<proteinExistence type="predicted"/>
<dbReference type="Pfam" id="PF20514">
    <property type="entry name" value="WHD_ROXA"/>
    <property type="match status" value="1"/>
</dbReference>
<organism evidence="7 8">
    <name type="scientific">Noviherbaspirillum humi</name>
    <dbReference type="NCBI Taxonomy" id="1688639"/>
    <lineage>
        <taxon>Bacteria</taxon>
        <taxon>Pseudomonadati</taxon>
        <taxon>Pseudomonadota</taxon>
        <taxon>Betaproteobacteria</taxon>
        <taxon>Burkholderiales</taxon>
        <taxon>Oxalobacteraceae</taxon>
        <taxon>Noviherbaspirillum</taxon>
    </lineage>
</organism>
<dbReference type="SMART" id="SM00558">
    <property type="entry name" value="JmjC"/>
    <property type="match status" value="1"/>
</dbReference>
<dbReference type="AlphaFoldDB" id="A0A239D9K1"/>
<dbReference type="Pfam" id="PF08007">
    <property type="entry name" value="JmjC_2"/>
    <property type="match status" value="1"/>
</dbReference>
<accession>A0A239D9K1</accession>
<keyword evidence="8" id="KW-1185">Reference proteome</keyword>
<keyword evidence="4" id="KW-0560">Oxidoreductase</keyword>
<feature type="domain" description="JmjC" evidence="6">
    <location>
        <begin position="137"/>
        <end position="263"/>
    </location>
</feature>
<dbReference type="Gene3D" id="3.40.366.30">
    <property type="entry name" value="50S ribosomal protein L16 arginine hydroxylase, Chain A, Domain 2"/>
    <property type="match status" value="1"/>
</dbReference>
<dbReference type="PANTHER" id="PTHR13096:SF8">
    <property type="entry name" value="RIBOSOMAL OXYGENASE 1"/>
    <property type="match status" value="1"/>
</dbReference>
<evidence type="ECO:0000259" key="6">
    <source>
        <dbReference type="PROSITE" id="PS51184"/>
    </source>
</evidence>
<reference evidence="7 8" key="1">
    <citation type="submission" date="2017-06" db="EMBL/GenBank/DDBJ databases">
        <authorList>
            <person name="Kim H.J."/>
            <person name="Triplett B.A."/>
        </authorList>
    </citation>
    <scope>NUCLEOTIDE SEQUENCE [LARGE SCALE GENOMIC DNA]</scope>
    <source>
        <strain evidence="7 8">U15</strain>
    </source>
</reference>
<evidence type="ECO:0000256" key="4">
    <source>
        <dbReference type="ARBA" id="ARBA00023002"/>
    </source>
</evidence>
<comment type="cofactor">
    <cofactor evidence="1">
        <name>Fe(2+)</name>
        <dbReference type="ChEBI" id="CHEBI:29033"/>
    </cofactor>
</comment>
<keyword evidence="3" id="KW-0223">Dioxygenase</keyword>
<dbReference type="Proteomes" id="UP000198284">
    <property type="component" value="Unassembled WGS sequence"/>
</dbReference>
<evidence type="ECO:0000256" key="3">
    <source>
        <dbReference type="ARBA" id="ARBA00022964"/>
    </source>
</evidence>
<keyword evidence="7" id="KW-0689">Ribosomal protein</keyword>
<dbReference type="PANTHER" id="PTHR13096">
    <property type="entry name" value="MINA53 MYC INDUCED NUCLEAR ANTIGEN"/>
    <property type="match status" value="1"/>
</dbReference>
<protein>
    <submittedName>
        <fullName evidence="7">50S ribosomal protein L16 3-hydroxylase</fullName>
    </submittedName>
</protein>
<dbReference type="GO" id="GO:0046872">
    <property type="term" value="F:metal ion binding"/>
    <property type="evidence" value="ECO:0007669"/>
    <property type="project" value="UniProtKB-KW"/>
</dbReference>
<evidence type="ECO:0000256" key="1">
    <source>
        <dbReference type="ARBA" id="ARBA00001954"/>
    </source>
</evidence>
<dbReference type="PROSITE" id="PS51184">
    <property type="entry name" value="JMJC"/>
    <property type="match status" value="1"/>
</dbReference>
<keyword evidence="5" id="KW-0408">Iron</keyword>
<dbReference type="InterPro" id="IPR046799">
    <property type="entry name" value="ROXA-like_wH"/>
</dbReference>
<dbReference type="GO" id="GO:0005840">
    <property type="term" value="C:ribosome"/>
    <property type="evidence" value="ECO:0007669"/>
    <property type="project" value="UniProtKB-KW"/>
</dbReference>
<dbReference type="GO" id="GO:0016706">
    <property type="term" value="F:2-oxoglutarate-dependent dioxygenase activity"/>
    <property type="evidence" value="ECO:0007669"/>
    <property type="project" value="TreeGrafter"/>
</dbReference>
<evidence type="ECO:0000313" key="7">
    <source>
        <dbReference type="EMBL" id="SNS28967.1"/>
    </source>
</evidence>
<dbReference type="EMBL" id="FZOT01000002">
    <property type="protein sequence ID" value="SNS28967.1"/>
    <property type="molecule type" value="Genomic_DNA"/>
</dbReference>
<gene>
    <name evidence="7" type="ORF">SAMN06265795_10269</name>
</gene>
<keyword evidence="7" id="KW-0687">Ribonucleoprotein</keyword>
<evidence type="ECO:0000256" key="2">
    <source>
        <dbReference type="ARBA" id="ARBA00022723"/>
    </source>
</evidence>
<dbReference type="InterPro" id="IPR003347">
    <property type="entry name" value="JmjC_dom"/>
</dbReference>
<keyword evidence="2" id="KW-0479">Metal-binding</keyword>
<sequence length="414" mass="46701">MGWARSRIGADSLYQIAVLGLDSKARRKFYPCPRATPDYNGAMKKSSLFGDVTPQQFFRDYWHKKPLLIRNAFPGFKAPVPRDALFQLAASDEVESRLITHFDNHWEMQHGPFDQLPSPAKPQWTLLVQGVNLHDEKADALLQQFRLIPDARLDDLMISYATDGGGVGPHFDSYDVFLLQAHGQRRWQIGAQKNLDLIEGMPLKILKRFKPQEEFVLEPGDMLYLPPHFAHDGVAVGECMTYSIGFRAPAYQELGEAFLQFMADSIEIPGRYADPDLTATARPAEIGDAMVSRIAEEIRKIRFDDEDIAIFLGEFLSEPKPNVFFQPPSRKLSLDRFMQSASKRGLALSPKTRMLYRGKHVFINGESFNAGRADRKVLALLADQRRLGPEDVLSASADVVEALHAWHASGWLFA</sequence>
<dbReference type="InterPro" id="IPR039994">
    <property type="entry name" value="NO66-like"/>
</dbReference>
<evidence type="ECO:0000313" key="8">
    <source>
        <dbReference type="Proteomes" id="UP000198284"/>
    </source>
</evidence>
<dbReference type="SUPFAM" id="SSF51197">
    <property type="entry name" value="Clavaminate synthase-like"/>
    <property type="match status" value="1"/>
</dbReference>
<evidence type="ECO:0000256" key="5">
    <source>
        <dbReference type="ARBA" id="ARBA00023004"/>
    </source>
</evidence>
<name>A0A239D9K1_9BURK</name>
<dbReference type="Gene3D" id="2.60.120.650">
    <property type="entry name" value="Cupin"/>
    <property type="match status" value="1"/>
</dbReference>